<dbReference type="AlphaFoldDB" id="A0AAJ1V6Q9"/>
<protein>
    <submittedName>
        <fullName evidence="1">Gliding motility-associated C-terminal domain-containing protein</fullName>
    </submittedName>
</protein>
<dbReference type="Proteomes" id="UP001170959">
    <property type="component" value="Unassembled WGS sequence"/>
</dbReference>
<name>A0AAJ1V6Q9_9FLAO</name>
<proteinExistence type="predicted"/>
<sequence length="1039" mass="115784">MKKIFYFFLLMISGFVWGQYPNIKELTGGFTFAGETLEEHTQVFSATTSSCAFNFSNTYRYYSFKANFDMVFAFDLIATKPDFRFLVWKLPLGSAPNSIFTSNTTTVPNRTIEGTFNVKGMKEGDVHSCEGYSTTGANGYAKAFEGTEILKKDETVVIAVYGGSNTEPFDIKVNVAEEKSITTFNNLCKGQAYTYQQIFDAVQADSGLADIKLFTDNTFSTEVAAGMNFTSDTTIYAQVRDASGNLKYIYTIPLKFVPEHQFNFNSIINQVFECTLNYTLKENTLLNLLFPSGTNLSNYKIKTVNGTAFVENSIINLTAGSITDLKIIVSYNGMCPIDSVEKIIQVKQGTPEIKQNIDDVTCDPFYKIDFNQIFTKIGFSKNDFDLIVTLMGTPISNGQSTPITTTLDYKVKVKSKSGGACESNEVDFIVTKTSPANITNTSINGICLSDFSQTDVDNAIHIIQNAHSYKLRFYQADGLTEMAEADLFNYIKTNETGKIVVKALATDNSNTICDTQVELKFNLDQSSFALINNIPTLNSDCAEVGMGYTFTVTEIENYLKAQLGRADISFSGITEQVLADNGTTSLRFQVQVNGEACWSEEMELKLQVITKPKVSNASKDLYADCDDKITINGDTVKELFGVASVTDYNYYILHNSSTPLVFVGGKAIVKVRFENKLSSMCFVEKDIVVIEKQDLVVDVVALETYNQTNEIVYCEDDNTGAKAQIQANLDYIKSHYPTLVSRSSIDEIFDQFNSDKGNVEIVFEDPNYCGVVSIKFFYQRNDLPIFDIPASGEICSDTKYTLDFEQLAKEKGIDVNDYTFAITGSEVDQVSAFVYELGVGNYTITIRDKKSGCPKIFSLQLTSSAVPTIDKITINEKSIVVSVKGNGKLEYALFDSVGRIIVDWQTKNELIIPDNIPDNNFTVKVRLNNCGVSERKDVIYLFLPNVVTPNQDGKNDIWQPMTKNGKVNDTSNSYKLIIFDRSGKQILNKEGIDIIKWDGTLNGNPVADGTYWYMLEFSKQSDDLKVLYSGSILVKRKIK</sequence>
<evidence type="ECO:0000313" key="1">
    <source>
        <dbReference type="EMBL" id="MDM1071856.1"/>
    </source>
</evidence>
<dbReference type="NCBIfam" id="TIGR04131">
    <property type="entry name" value="Bac_Flav_CTERM"/>
    <property type="match status" value="1"/>
</dbReference>
<reference evidence="1" key="1">
    <citation type="submission" date="2020-06" db="EMBL/GenBank/DDBJ databases">
        <authorList>
            <person name="Dong N."/>
        </authorList>
    </citation>
    <scope>NUCLEOTIDE SEQUENCE</scope>
    <source>
        <strain evidence="1">R655-4</strain>
    </source>
</reference>
<dbReference type="RefSeq" id="WP_286492082.1">
    <property type="nucleotide sequence ID" value="NZ_JACAGJ010000002.1"/>
</dbReference>
<dbReference type="Pfam" id="PF13585">
    <property type="entry name" value="CHU_C"/>
    <property type="match status" value="1"/>
</dbReference>
<evidence type="ECO:0000313" key="2">
    <source>
        <dbReference type="Proteomes" id="UP001170959"/>
    </source>
</evidence>
<gene>
    <name evidence="1" type="ORF">HX001_05020</name>
</gene>
<dbReference type="InterPro" id="IPR026341">
    <property type="entry name" value="T9SS_type_B"/>
</dbReference>
<reference evidence="1" key="2">
    <citation type="journal article" date="2022" name="Sci. Total Environ.">
        <title>Prevalence, transmission, and molecular epidemiology of tet(X)-positive bacteria among humans, animals, and environmental niches in China: An epidemiological, and genomic-based study.</title>
        <authorList>
            <person name="Dong N."/>
            <person name="Zeng Y."/>
            <person name="Cai C."/>
            <person name="Sun C."/>
            <person name="Lu J."/>
            <person name="Liu C."/>
            <person name="Zhou H."/>
            <person name="Sun Q."/>
            <person name="Shu L."/>
            <person name="Wang H."/>
            <person name="Wang Y."/>
            <person name="Wang S."/>
            <person name="Wu C."/>
            <person name="Chan E.W."/>
            <person name="Chen G."/>
            <person name="Shen Z."/>
            <person name="Chen S."/>
            <person name="Zhang R."/>
        </authorList>
    </citation>
    <scope>NUCLEOTIDE SEQUENCE</scope>
    <source>
        <strain evidence="1">R655-4</strain>
    </source>
</reference>
<dbReference type="EMBL" id="JACAGJ010000002">
    <property type="protein sequence ID" value="MDM1071856.1"/>
    <property type="molecule type" value="Genomic_DNA"/>
</dbReference>
<organism evidence="1 2">
    <name type="scientific">Empedobacter brevis</name>
    <dbReference type="NCBI Taxonomy" id="247"/>
    <lineage>
        <taxon>Bacteria</taxon>
        <taxon>Pseudomonadati</taxon>
        <taxon>Bacteroidota</taxon>
        <taxon>Flavobacteriia</taxon>
        <taxon>Flavobacteriales</taxon>
        <taxon>Weeksellaceae</taxon>
        <taxon>Empedobacter</taxon>
    </lineage>
</organism>
<comment type="caution">
    <text evidence="1">The sequence shown here is derived from an EMBL/GenBank/DDBJ whole genome shotgun (WGS) entry which is preliminary data.</text>
</comment>
<accession>A0AAJ1V6Q9</accession>